<dbReference type="Proteomes" id="UP000014073">
    <property type="component" value="Unassembled WGS sequence"/>
</dbReference>
<dbReference type="EMBL" id="ACBW01000115">
    <property type="protein sequence ID" value="EEF76105.1"/>
    <property type="molecule type" value="Genomic_DNA"/>
</dbReference>
<name>S0F7S1_9BACT</name>
<feature type="transmembrane region" description="Helical" evidence="1">
    <location>
        <begin position="35"/>
        <end position="56"/>
    </location>
</feature>
<evidence type="ECO:0000256" key="1">
    <source>
        <dbReference type="SAM" id="Phobius"/>
    </source>
</evidence>
<reference evidence="2 3" key="1">
    <citation type="submission" date="2008-12" db="EMBL/GenBank/DDBJ databases">
        <authorList>
            <person name="Fulton L."/>
            <person name="Clifton S."/>
            <person name="Fulton B."/>
            <person name="Xu J."/>
            <person name="Minx P."/>
            <person name="Pepin K.H."/>
            <person name="Johnson M."/>
            <person name="Bhonagiri V."/>
            <person name="Nash W.E."/>
            <person name="Mardis E.R."/>
            <person name="Wilson R.K."/>
        </authorList>
    </citation>
    <scope>NUCLEOTIDE SEQUENCE [LARGE SCALE GENOMIC DNA]</scope>
    <source>
        <strain evidence="2 3">DSM 18228</strain>
    </source>
</reference>
<evidence type="ECO:0000313" key="3">
    <source>
        <dbReference type="Proteomes" id="UP000014073"/>
    </source>
</evidence>
<sequence>MCPFRTLVIFSAKFDCLLFVLSRFAFSVLLKNLPFHFAESVFFASSLTGLLANLWAEK</sequence>
<gene>
    <name evidence="2" type="ORF">BACCOPRO_01602</name>
</gene>
<dbReference type="HOGENOM" id="CLU_2969688_0_0_10"/>
<keyword evidence="1" id="KW-0472">Membrane</keyword>
<proteinExistence type="predicted"/>
<keyword evidence="1" id="KW-0812">Transmembrane</keyword>
<accession>S0F7S1</accession>
<dbReference type="AlphaFoldDB" id="S0F7S1"/>
<keyword evidence="1" id="KW-1133">Transmembrane helix</keyword>
<protein>
    <submittedName>
        <fullName evidence="2">Uncharacterized protein</fullName>
    </submittedName>
</protein>
<organism evidence="2 3">
    <name type="scientific">Phocaeicola coprophilus DSM 18228 = JCM 13818</name>
    <dbReference type="NCBI Taxonomy" id="547042"/>
    <lineage>
        <taxon>Bacteria</taxon>
        <taxon>Pseudomonadati</taxon>
        <taxon>Bacteroidota</taxon>
        <taxon>Bacteroidia</taxon>
        <taxon>Bacteroidales</taxon>
        <taxon>Bacteroidaceae</taxon>
        <taxon>Phocaeicola</taxon>
    </lineage>
</organism>
<feature type="transmembrane region" description="Helical" evidence="1">
    <location>
        <begin position="7"/>
        <end position="29"/>
    </location>
</feature>
<comment type="caution">
    <text evidence="2">The sequence shown here is derived from an EMBL/GenBank/DDBJ whole genome shotgun (WGS) entry which is preliminary data.</text>
</comment>
<evidence type="ECO:0000313" key="2">
    <source>
        <dbReference type="EMBL" id="EEF76105.1"/>
    </source>
</evidence>
<keyword evidence="3" id="KW-1185">Reference proteome</keyword>